<dbReference type="PIRSF" id="PIRSF006603">
    <property type="entry name" value="DinF"/>
    <property type="match status" value="1"/>
</dbReference>
<evidence type="ECO:0000313" key="12">
    <source>
        <dbReference type="Proteomes" id="UP001203136"/>
    </source>
</evidence>
<name>A0AAW5EYU0_CLOSY</name>
<feature type="transmembrane region" description="Helical" evidence="10">
    <location>
        <begin position="12"/>
        <end position="35"/>
    </location>
</feature>
<dbReference type="InterPro" id="IPR002528">
    <property type="entry name" value="MATE_fam"/>
</dbReference>
<proteinExistence type="inferred from homology"/>
<feature type="transmembrane region" description="Helical" evidence="10">
    <location>
        <begin position="136"/>
        <end position="156"/>
    </location>
</feature>
<feature type="transmembrane region" description="Helical" evidence="10">
    <location>
        <begin position="193"/>
        <end position="214"/>
    </location>
</feature>
<dbReference type="Proteomes" id="UP001203136">
    <property type="component" value="Unassembled WGS sequence"/>
</dbReference>
<feature type="transmembrane region" description="Helical" evidence="10">
    <location>
        <begin position="385"/>
        <end position="410"/>
    </location>
</feature>
<dbReference type="InterPro" id="IPR051327">
    <property type="entry name" value="MATE_MepA_subfamily"/>
</dbReference>
<dbReference type="EMBL" id="JAINVB010000001">
    <property type="protein sequence ID" value="MCK0084818.1"/>
    <property type="molecule type" value="Genomic_DNA"/>
</dbReference>
<dbReference type="PANTHER" id="PTHR43823">
    <property type="entry name" value="SPORULATION PROTEIN YKVU"/>
    <property type="match status" value="1"/>
</dbReference>
<evidence type="ECO:0000256" key="10">
    <source>
        <dbReference type="SAM" id="Phobius"/>
    </source>
</evidence>
<protein>
    <recommendedName>
        <fullName evidence="3">Multidrug export protein MepA</fullName>
    </recommendedName>
</protein>
<feature type="transmembrane region" description="Helical" evidence="10">
    <location>
        <begin position="259"/>
        <end position="278"/>
    </location>
</feature>
<keyword evidence="9" id="KW-0046">Antibiotic resistance</keyword>
<feature type="transmembrane region" description="Helical" evidence="10">
    <location>
        <begin position="92"/>
        <end position="116"/>
    </location>
</feature>
<keyword evidence="4" id="KW-0813">Transport</keyword>
<evidence type="ECO:0000256" key="9">
    <source>
        <dbReference type="ARBA" id="ARBA00023251"/>
    </source>
</evidence>
<comment type="caution">
    <text evidence="11">The sequence shown here is derived from an EMBL/GenBank/DDBJ whole genome shotgun (WGS) entry which is preliminary data.</text>
</comment>
<comment type="similarity">
    <text evidence="2">Belongs to the multi antimicrobial extrusion (MATE) (TC 2.A.66.1) family. MepA subfamily.</text>
</comment>
<accession>A0AAW5EYU0</accession>
<evidence type="ECO:0000256" key="4">
    <source>
        <dbReference type="ARBA" id="ARBA00022448"/>
    </source>
</evidence>
<dbReference type="InterPro" id="IPR045070">
    <property type="entry name" value="MATE_MepA-like"/>
</dbReference>
<dbReference type="RefSeq" id="WP_003509560.1">
    <property type="nucleotide sequence ID" value="NZ_CABKPP010000005.1"/>
</dbReference>
<evidence type="ECO:0000256" key="1">
    <source>
        <dbReference type="ARBA" id="ARBA00004651"/>
    </source>
</evidence>
<reference evidence="11" key="1">
    <citation type="journal article" date="2022" name="Cell Host Microbe">
        <title>Colonization of the live biotherapeutic product VE303 and modulation of the microbiota and metabolites in healthy volunteers.</title>
        <authorList>
            <person name="Dsouza M."/>
            <person name="Menon R."/>
            <person name="Crossette E."/>
            <person name="Bhattarai S.K."/>
            <person name="Schneider J."/>
            <person name="Kim Y.G."/>
            <person name="Reddy S."/>
            <person name="Caballero S."/>
            <person name="Felix C."/>
            <person name="Cornacchione L."/>
            <person name="Hendrickson J."/>
            <person name="Watson A.R."/>
            <person name="Minot S.S."/>
            <person name="Greenfield N."/>
            <person name="Schopf L."/>
            <person name="Szabady R."/>
            <person name="Patarroyo J."/>
            <person name="Smith W."/>
            <person name="Harrison P."/>
            <person name="Kuijper E.J."/>
            <person name="Kelly C.P."/>
            <person name="Olle B."/>
            <person name="Bobilev D."/>
            <person name="Silber J.L."/>
            <person name="Bucci V."/>
            <person name="Roberts B."/>
            <person name="Faith J."/>
            <person name="Norman J.M."/>
        </authorList>
    </citation>
    <scope>NUCLEOTIDE SEQUENCE</scope>
    <source>
        <strain evidence="11">VE303-04</strain>
    </source>
</reference>
<feature type="transmembrane region" description="Helical" evidence="10">
    <location>
        <begin position="416"/>
        <end position="437"/>
    </location>
</feature>
<feature type="transmembrane region" description="Helical" evidence="10">
    <location>
        <begin position="47"/>
        <end position="71"/>
    </location>
</feature>
<evidence type="ECO:0000256" key="3">
    <source>
        <dbReference type="ARBA" id="ARBA00022106"/>
    </source>
</evidence>
<organism evidence="11 12">
    <name type="scientific">Clostridium symbiosum</name>
    <name type="common">Bacteroides symbiosus</name>
    <dbReference type="NCBI Taxonomy" id="1512"/>
    <lineage>
        <taxon>Bacteria</taxon>
        <taxon>Bacillati</taxon>
        <taxon>Bacillota</taxon>
        <taxon>Clostridia</taxon>
        <taxon>Lachnospirales</taxon>
        <taxon>Lachnospiraceae</taxon>
        <taxon>Otoolea</taxon>
    </lineage>
</organism>
<gene>
    <name evidence="11" type="ORF">K5I21_02780</name>
</gene>
<dbReference type="GO" id="GO:0042910">
    <property type="term" value="F:xenobiotic transmembrane transporter activity"/>
    <property type="evidence" value="ECO:0007669"/>
    <property type="project" value="InterPro"/>
</dbReference>
<evidence type="ECO:0000313" key="11">
    <source>
        <dbReference type="EMBL" id="MCK0084818.1"/>
    </source>
</evidence>
<sequence>MEHKMFSTLSPLRLFFRCALPSMAGMAVSSLYMVADGIFVGKFIGSHALAAINLVMPVIMISFALSDMIAVGSSVQISIRLGQGKEREACTVFSFSSLFIVAISCLVGLAGFFGGAQAVRLMGAGDDVLNLAVEYMRVYAVFAPFIMIFFALDNYLRVCGRTIYSMGMNIFIALSNLFFDWLFIVHFRMGVSSAALASCISLTLGTGIGLFPFFGKKLVLRFVSPRIPWHILRNIIGNGSSEFFSNISASVSMVIMNAVLLRLSGAMAVAAFSIVMYIDSFVSSMLFGMVDALQPAISYNFGAAKYTRMFRLEKILMTAGAVISISAMAFMLTGGHLIIPFFMEGDQPELTAMASRAMHLFSFSYLFNWIGTAAGSFFTAMNKPAVSLAVSFGQTMAFPLVSLAVLPAFLGIDGVWLTSLSAEIMTAALALSFMMSFRKIYGKNTQAPS</sequence>
<evidence type="ECO:0000256" key="6">
    <source>
        <dbReference type="ARBA" id="ARBA00022692"/>
    </source>
</evidence>
<feature type="transmembrane region" description="Helical" evidence="10">
    <location>
        <begin position="284"/>
        <end position="303"/>
    </location>
</feature>
<dbReference type="AlphaFoldDB" id="A0AAW5EYU0"/>
<dbReference type="InterPro" id="IPR048279">
    <property type="entry name" value="MdtK-like"/>
</dbReference>
<dbReference type="GO" id="GO:0046677">
    <property type="term" value="P:response to antibiotic"/>
    <property type="evidence" value="ECO:0007669"/>
    <property type="project" value="UniProtKB-KW"/>
</dbReference>
<feature type="transmembrane region" description="Helical" evidence="10">
    <location>
        <begin position="315"/>
        <end position="339"/>
    </location>
</feature>
<dbReference type="Pfam" id="PF01554">
    <property type="entry name" value="MatE"/>
    <property type="match status" value="2"/>
</dbReference>
<dbReference type="GO" id="GO:0005886">
    <property type="term" value="C:plasma membrane"/>
    <property type="evidence" value="ECO:0007669"/>
    <property type="project" value="UniProtKB-SubCell"/>
</dbReference>
<keyword evidence="5" id="KW-1003">Cell membrane</keyword>
<keyword evidence="8 10" id="KW-0472">Membrane</keyword>
<feature type="transmembrane region" description="Helical" evidence="10">
    <location>
        <begin position="168"/>
        <end position="187"/>
    </location>
</feature>
<evidence type="ECO:0000256" key="8">
    <source>
        <dbReference type="ARBA" id="ARBA00023136"/>
    </source>
</evidence>
<evidence type="ECO:0000256" key="5">
    <source>
        <dbReference type="ARBA" id="ARBA00022475"/>
    </source>
</evidence>
<keyword evidence="7 10" id="KW-1133">Transmembrane helix</keyword>
<evidence type="ECO:0000256" key="7">
    <source>
        <dbReference type="ARBA" id="ARBA00022989"/>
    </source>
</evidence>
<comment type="subcellular location">
    <subcellularLocation>
        <location evidence="1">Cell membrane</location>
        <topology evidence="1">Multi-pass membrane protein</topology>
    </subcellularLocation>
</comment>
<evidence type="ECO:0000256" key="2">
    <source>
        <dbReference type="ARBA" id="ARBA00008417"/>
    </source>
</evidence>
<dbReference type="CDD" id="cd13143">
    <property type="entry name" value="MATE_MepA_like"/>
    <property type="match status" value="1"/>
</dbReference>
<dbReference type="PANTHER" id="PTHR43823:SF3">
    <property type="entry name" value="MULTIDRUG EXPORT PROTEIN MEPA"/>
    <property type="match status" value="1"/>
</dbReference>
<keyword evidence="6 10" id="KW-0812">Transmembrane</keyword>
<dbReference type="GO" id="GO:0015297">
    <property type="term" value="F:antiporter activity"/>
    <property type="evidence" value="ECO:0007669"/>
    <property type="project" value="InterPro"/>
</dbReference>
<feature type="transmembrane region" description="Helical" evidence="10">
    <location>
        <begin position="359"/>
        <end position="378"/>
    </location>
</feature>